<dbReference type="PANTHER" id="PTHR43316:SF3">
    <property type="entry name" value="HALOACID DEHALOGENASE, TYPE II (AFU_ORTHOLOGUE AFUA_2G07750)-RELATED"/>
    <property type="match status" value="1"/>
</dbReference>
<dbReference type="PRINTS" id="PR00413">
    <property type="entry name" value="HADHALOGNASE"/>
</dbReference>
<gene>
    <name evidence="3" type="ORF">BJ878DRAFT_545723</name>
</gene>
<accession>A0A9P8CD63</accession>
<keyword evidence="4" id="KW-1185">Reference proteome</keyword>
<protein>
    <submittedName>
        <fullName evidence="3">HAD-like domain-containing protein</fullName>
    </submittedName>
</protein>
<comment type="similarity">
    <text evidence="1">Belongs to the HAD-like hydrolase superfamily. S-2-haloalkanoic acid dehalogenase family.</text>
</comment>
<dbReference type="InterPro" id="IPR023214">
    <property type="entry name" value="HAD_sf"/>
</dbReference>
<keyword evidence="2" id="KW-0378">Hydrolase</keyword>
<dbReference type="GO" id="GO:0019120">
    <property type="term" value="F:hydrolase activity, acting on acid halide bonds, in C-halide compounds"/>
    <property type="evidence" value="ECO:0007669"/>
    <property type="project" value="InterPro"/>
</dbReference>
<dbReference type="InterPro" id="IPR006439">
    <property type="entry name" value="HAD-SF_hydro_IA"/>
</dbReference>
<sequence>MTSDTIIAFDLYGTLLSTASIATELATHFGDKKAESIAALWRRYQLEYTFRMVSMDTYKSFDKVTASSLDHALAEAQVTLSASDKAELLKAYDSLSIFPEVESTLRSLQKDSTIYACVFSNGTDAMVNSSVKKSPSLSPLSSVFKDLITVEEVKTYKPSPKVYHHLARKVGKSNSKEDMASMWLVSGNPFDIVGARAAGMNSAWVDRAGNGWLDRLGTIVGDGPTIVVKGIDEAVKEIKNRAAKNHS</sequence>
<dbReference type="PANTHER" id="PTHR43316">
    <property type="entry name" value="HYDROLASE, HALOACID DELAHOGENASE-RELATED"/>
    <property type="match status" value="1"/>
</dbReference>
<dbReference type="Pfam" id="PF00702">
    <property type="entry name" value="Hydrolase"/>
    <property type="match status" value="1"/>
</dbReference>
<proteinExistence type="inferred from homology"/>
<evidence type="ECO:0000313" key="3">
    <source>
        <dbReference type="EMBL" id="KAG9240961.1"/>
    </source>
</evidence>
<dbReference type="EMBL" id="MU254300">
    <property type="protein sequence ID" value="KAG9240961.1"/>
    <property type="molecule type" value="Genomic_DNA"/>
</dbReference>
<dbReference type="SFLD" id="SFLDS00003">
    <property type="entry name" value="Haloacid_Dehalogenase"/>
    <property type="match status" value="1"/>
</dbReference>
<dbReference type="AlphaFoldDB" id="A0A9P8CD63"/>
<comment type="caution">
    <text evidence="3">The sequence shown here is derived from an EMBL/GenBank/DDBJ whole genome shotgun (WGS) entry which is preliminary data.</text>
</comment>
<name>A0A9P8CD63_9HELO</name>
<dbReference type="SFLD" id="SFLDG01129">
    <property type="entry name" value="C1.5:_HAD__Beta-PGM__Phosphata"/>
    <property type="match status" value="1"/>
</dbReference>
<dbReference type="Proteomes" id="UP000887226">
    <property type="component" value="Unassembled WGS sequence"/>
</dbReference>
<dbReference type="OrthoDB" id="3256520at2759"/>
<dbReference type="InterPro" id="IPR023198">
    <property type="entry name" value="PGP-like_dom2"/>
</dbReference>
<reference evidence="3" key="1">
    <citation type="journal article" date="2021" name="IMA Fungus">
        <title>Genomic characterization of three marine fungi, including Emericellopsis atlantica sp. nov. with signatures of a generalist lifestyle and marine biomass degradation.</title>
        <authorList>
            <person name="Hagestad O.C."/>
            <person name="Hou L."/>
            <person name="Andersen J.H."/>
            <person name="Hansen E.H."/>
            <person name="Altermark B."/>
            <person name="Li C."/>
            <person name="Kuhnert E."/>
            <person name="Cox R.J."/>
            <person name="Crous P.W."/>
            <person name="Spatafora J.W."/>
            <person name="Lail K."/>
            <person name="Amirebrahimi M."/>
            <person name="Lipzen A."/>
            <person name="Pangilinan J."/>
            <person name="Andreopoulos W."/>
            <person name="Hayes R.D."/>
            <person name="Ng V."/>
            <person name="Grigoriev I.V."/>
            <person name="Jackson S.A."/>
            <person name="Sutton T.D.S."/>
            <person name="Dobson A.D.W."/>
            <person name="Rama T."/>
        </authorList>
    </citation>
    <scope>NUCLEOTIDE SEQUENCE</scope>
    <source>
        <strain evidence="3">TRa3180A</strain>
    </source>
</reference>
<dbReference type="InterPro" id="IPR051540">
    <property type="entry name" value="S-2-haloacid_dehalogenase"/>
</dbReference>
<dbReference type="GO" id="GO:0016791">
    <property type="term" value="F:phosphatase activity"/>
    <property type="evidence" value="ECO:0007669"/>
    <property type="project" value="UniProtKB-ARBA"/>
</dbReference>
<evidence type="ECO:0000256" key="2">
    <source>
        <dbReference type="ARBA" id="ARBA00022801"/>
    </source>
</evidence>
<organism evidence="3 4">
    <name type="scientific">Calycina marina</name>
    <dbReference type="NCBI Taxonomy" id="1763456"/>
    <lineage>
        <taxon>Eukaryota</taxon>
        <taxon>Fungi</taxon>
        <taxon>Dikarya</taxon>
        <taxon>Ascomycota</taxon>
        <taxon>Pezizomycotina</taxon>
        <taxon>Leotiomycetes</taxon>
        <taxon>Helotiales</taxon>
        <taxon>Pezizellaceae</taxon>
        <taxon>Calycina</taxon>
    </lineage>
</organism>
<dbReference type="Gene3D" id="1.10.150.240">
    <property type="entry name" value="Putative phosphatase, domain 2"/>
    <property type="match status" value="1"/>
</dbReference>
<dbReference type="NCBIfam" id="TIGR01428">
    <property type="entry name" value="HAD_type_II"/>
    <property type="match status" value="1"/>
</dbReference>
<dbReference type="SUPFAM" id="SSF56784">
    <property type="entry name" value="HAD-like"/>
    <property type="match status" value="1"/>
</dbReference>
<evidence type="ECO:0000256" key="1">
    <source>
        <dbReference type="ARBA" id="ARBA00008106"/>
    </source>
</evidence>
<dbReference type="InterPro" id="IPR006328">
    <property type="entry name" value="2-HAD"/>
</dbReference>
<dbReference type="Gene3D" id="3.40.50.1000">
    <property type="entry name" value="HAD superfamily/HAD-like"/>
    <property type="match status" value="1"/>
</dbReference>
<dbReference type="NCBIfam" id="TIGR01493">
    <property type="entry name" value="HAD-SF-IA-v2"/>
    <property type="match status" value="1"/>
</dbReference>
<dbReference type="InterPro" id="IPR036412">
    <property type="entry name" value="HAD-like_sf"/>
</dbReference>
<evidence type="ECO:0000313" key="4">
    <source>
        <dbReference type="Proteomes" id="UP000887226"/>
    </source>
</evidence>